<dbReference type="EMBL" id="CAJVPQ010016579">
    <property type="protein sequence ID" value="CAG8746006.1"/>
    <property type="molecule type" value="Genomic_DNA"/>
</dbReference>
<dbReference type="Proteomes" id="UP000789570">
    <property type="component" value="Unassembled WGS sequence"/>
</dbReference>
<accession>A0A9N9NM37</accession>
<name>A0A9N9NM37_9GLOM</name>
<evidence type="ECO:0000313" key="1">
    <source>
        <dbReference type="EMBL" id="CAG8746006.1"/>
    </source>
</evidence>
<dbReference type="SUPFAM" id="SSF52047">
    <property type="entry name" value="RNI-like"/>
    <property type="match status" value="1"/>
</dbReference>
<dbReference type="AlphaFoldDB" id="A0A9N9NM37"/>
<gene>
    <name evidence="1" type="ORF">FCALED_LOCUS15960</name>
</gene>
<keyword evidence="2" id="KW-1185">Reference proteome</keyword>
<dbReference type="InterPro" id="IPR032675">
    <property type="entry name" value="LRR_dom_sf"/>
</dbReference>
<dbReference type="OrthoDB" id="10497596at2759"/>
<organism evidence="1 2">
    <name type="scientific">Funneliformis caledonium</name>
    <dbReference type="NCBI Taxonomy" id="1117310"/>
    <lineage>
        <taxon>Eukaryota</taxon>
        <taxon>Fungi</taxon>
        <taxon>Fungi incertae sedis</taxon>
        <taxon>Mucoromycota</taxon>
        <taxon>Glomeromycotina</taxon>
        <taxon>Glomeromycetes</taxon>
        <taxon>Glomerales</taxon>
        <taxon>Glomeraceae</taxon>
        <taxon>Funneliformis</taxon>
    </lineage>
</organism>
<sequence>MTRSFYQLMCLKYKDESLKYRLLRFILNHSSIEYLNTSFLKAKLVITHPSFKVCFLNLKEFETTNDYSPNFFKELFKVCVNIQVFRLHCNNANKDNSKLAKLIEVQNRVKKVYTYKYLSKSGELEKLILKDAILSHDKSIVEYHSYGFTEIDLSILRFQNLVSLHLENYKVNEIDIPEFIKSTSFPNFQDGLKYLEIGGYSKDIKNLKTLLLSIRRNCEKLESLITFYDYNLKHEIGRIFENCIYLREIYLRLIDGKTINADDIFEFMKNARNLKSIQFESFIRDSPIHILKNYEKLGLLKYEITGETP</sequence>
<proteinExistence type="predicted"/>
<evidence type="ECO:0000313" key="2">
    <source>
        <dbReference type="Proteomes" id="UP000789570"/>
    </source>
</evidence>
<dbReference type="Gene3D" id="3.80.10.10">
    <property type="entry name" value="Ribonuclease Inhibitor"/>
    <property type="match status" value="1"/>
</dbReference>
<protein>
    <submittedName>
        <fullName evidence="1">8356_t:CDS:1</fullName>
    </submittedName>
</protein>
<reference evidence="1" key="1">
    <citation type="submission" date="2021-06" db="EMBL/GenBank/DDBJ databases">
        <authorList>
            <person name="Kallberg Y."/>
            <person name="Tangrot J."/>
            <person name="Rosling A."/>
        </authorList>
    </citation>
    <scope>NUCLEOTIDE SEQUENCE</scope>
    <source>
        <strain evidence="1">UK204</strain>
    </source>
</reference>
<comment type="caution">
    <text evidence="1">The sequence shown here is derived from an EMBL/GenBank/DDBJ whole genome shotgun (WGS) entry which is preliminary data.</text>
</comment>
<feature type="non-terminal residue" evidence="1">
    <location>
        <position position="309"/>
    </location>
</feature>